<feature type="domain" description="Zn(2)-C6 fungal-type" evidence="6">
    <location>
        <begin position="9"/>
        <end position="37"/>
    </location>
</feature>
<protein>
    <recommendedName>
        <fullName evidence="6">Zn(2)-C6 fungal-type domain-containing protein</fullName>
    </recommendedName>
</protein>
<dbReference type="GO" id="GO:0008270">
    <property type="term" value="F:zinc ion binding"/>
    <property type="evidence" value="ECO:0007669"/>
    <property type="project" value="InterPro"/>
</dbReference>
<proteinExistence type="predicted"/>
<feature type="compositionally biased region" description="Basic and acidic residues" evidence="5">
    <location>
        <begin position="160"/>
        <end position="172"/>
    </location>
</feature>
<keyword evidence="1" id="KW-0805">Transcription regulation</keyword>
<dbReference type="RefSeq" id="XP_001212640.1">
    <property type="nucleotide sequence ID" value="XM_001212640.1"/>
</dbReference>
<feature type="compositionally biased region" description="Polar residues" evidence="5">
    <location>
        <begin position="62"/>
        <end position="72"/>
    </location>
</feature>
<dbReference type="PROSITE" id="PS00463">
    <property type="entry name" value="ZN2_CY6_FUNGAL_1"/>
    <property type="match status" value="1"/>
</dbReference>
<dbReference type="OrthoDB" id="5418899at2759"/>
<evidence type="ECO:0000256" key="5">
    <source>
        <dbReference type="SAM" id="MobiDB-lite"/>
    </source>
</evidence>
<feature type="region of interest" description="Disordered" evidence="5">
    <location>
        <begin position="58"/>
        <end position="220"/>
    </location>
</feature>
<dbReference type="eggNOG" id="ENOG502SI37">
    <property type="taxonomic scope" value="Eukaryota"/>
</dbReference>
<dbReference type="GO" id="GO:0045944">
    <property type="term" value="P:positive regulation of transcription by RNA polymerase II"/>
    <property type="evidence" value="ECO:0007669"/>
    <property type="project" value="TreeGrafter"/>
</dbReference>
<dbReference type="PANTHER" id="PTHR37534">
    <property type="entry name" value="TRANSCRIPTIONAL ACTIVATOR PROTEIN UGA3"/>
    <property type="match status" value="1"/>
</dbReference>
<dbReference type="Pfam" id="PF00172">
    <property type="entry name" value="Zn_clus"/>
    <property type="match status" value="1"/>
</dbReference>
<feature type="compositionally biased region" description="Polar residues" evidence="5">
    <location>
        <begin position="87"/>
        <end position="98"/>
    </location>
</feature>
<dbReference type="STRING" id="341663.Q0CS72"/>
<feature type="compositionally biased region" description="Low complexity" evidence="5">
    <location>
        <begin position="532"/>
        <end position="548"/>
    </location>
</feature>
<evidence type="ECO:0000256" key="1">
    <source>
        <dbReference type="ARBA" id="ARBA00023015"/>
    </source>
</evidence>
<evidence type="ECO:0000259" key="6">
    <source>
        <dbReference type="PROSITE" id="PS50048"/>
    </source>
</evidence>
<dbReference type="AlphaFoldDB" id="Q0CS72"/>
<dbReference type="InterPro" id="IPR001138">
    <property type="entry name" value="Zn2Cys6_DnaBD"/>
</dbReference>
<dbReference type="HOGENOM" id="CLU_013869_2_0_1"/>
<dbReference type="Gene3D" id="4.10.240.10">
    <property type="entry name" value="Zn(2)-C6 fungal-type DNA-binding domain"/>
    <property type="match status" value="1"/>
</dbReference>
<dbReference type="EMBL" id="CH476597">
    <property type="protein sequence ID" value="EAU36736.1"/>
    <property type="molecule type" value="Genomic_DNA"/>
</dbReference>
<feature type="compositionally biased region" description="Low complexity" evidence="5">
    <location>
        <begin position="73"/>
        <end position="86"/>
    </location>
</feature>
<dbReference type="InterPro" id="IPR036864">
    <property type="entry name" value="Zn2-C6_fun-type_DNA-bd_sf"/>
</dbReference>
<organism evidence="7 8">
    <name type="scientific">Aspergillus terreus (strain NIH 2624 / FGSC A1156)</name>
    <dbReference type="NCBI Taxonomy" id="341663"/>
    <lineage>
        <taxon>Eukaryota</taxon>
        <taxon>Fungi</taxon>
        <taxon>Dikarya</taxon>
        <taxon>Ascomycota</taxon>
        <taxon>Pezizomycotina</taxon>
        <taxon>Eurotiomycetes</taxon>
        <taxon>Eurotiomycetidae</taxon>
        <taxon>Eurotiales</taxon>
        <taxon>Aspergillaceae</taxon>
        <taxon>Aspergillus</taxon>
        <taxon>Aspergillus subgen. Circumdati</taxon>
    </lineage>
</organism>
<keyword evidence="4" id="KW-0539">Nucleus</keyword>
<feature type="region of interest" description="Disordered" evidence="5">
    <location>
        <begin position="527"/>
        <end position="548"/>
    </location>
</feature>
<dbReference type="Proteomes" id="UP000007963">
    <property type="component" value="Unassembled WGS sequence"/>
</dbReference>
<dbReference type="CDD" id="cd00067">
    <property type="entry name" value="GAL4"/>
    <property type="match status" value="1"/>
</dbReference>
<reference evidence="8" key="1">
    <citation type="submission" date="2005-09" db="EMBL/GenBank/DDBJ databases">
        <title>Annotation of the Aspergillus terreus NIH2624 genome.</title>
        <authorList>
            <person name="Birren B.W."/>
            <person name="Lander E.S."/>
            <person name="Galagan J.E."/>
            <person name="Nusbaum C."/>
            <person name="Devon K."/>
            <person name="Henn M."/>
            <person name="Ma L.-J."/>
            <person name="Jaffe D.B."/>
            <person name="Butler J."/>
            <person name="Alvarez P."/>
            <person name="Gnerre S."/>
            <person name="Grabherr M."/>
            <person name="Kleber M."/>
            <person name="Mauceli E.W."/>
            <person name="Brockman W."/>
            <person name="Rounsley S."/>
            <person name="Young S.K."/>
            <person name="LaButti K."/>
            <person name="Pushparaj V."/>
            <person name="DeCaprio D."/>
            <person name="Crawford M."/>
            <person name="Koehrsen M."/>
            <person name="Engels R."/>
            <person name="Montgomery P."/>
            <person name="Pearson M."/>
            <person name="Howarth C."/>
            <person name="Larson L."/>
            <person name="Luoma S."/>
            <person name="White J."/>
            <person name="Alvarado L."/>
            <person name="Kodira C.D."/>
            <person name="Zeng Q."/>
            <person name="Oleary S."/>
            <person name="Yandava C."/>
            <person name="Denning D.W."/>
            <person name="Nierman W.C."/>
            <person name="Milne T."/>
            <person name="Madden K."/>
        </authorList>
    </citation>
    <scope>NUCLEOTIDE SEQUENCE [LARGE SCALE GENOMIC DNA]</scope>
    <source>
        <strain evidence="8">NIH 2624 / FGSC A1156</strain>
    </source>
</reference>
<evidence type="ECO:0000313" key="7">
    <source>
        <dbReference type="EMBL" id="EAU36736.1"/>
    </source>
</evidence>
<dbReference type="OMA" id="ECPGYVQ"/>
<dbReference type="SUPFAM" id="SSF57701">
    <property type="entry name" value="Zn2/Cys6 DNA-binding domain"/>
    <property type="match status" value="1"/>
</dbReference>
<name>Q0CS72_ASPTN</name>
<evidence type="ECO:0000256" key="3">
    <source>
        <dbReference type="ARBA" id="ARBA00023163"/>
    </source>
</evidence>
<dbReference type="GeneID" id="4317796"/>
<dbReference type="GO" id="GO:0005634">
    <property type="term" value="C:nucleus"/>
    <property type="evidence" value="ECO:0007669"/>
    <property type="project" value="TreeGrafter"/>
</dbReference>
<dbReference type="SMART" id="SM00066">
    <property type="entry name" value="GAL4"/>
    <property type="match status" value="1"/>
</dbReference>
<gene>
    <name evidence="7" type="ORF">ATEG_03462</name>
</gene>
<dbReference type="GO" id="GO:0000976">
    <property type="term" value="F:transcription cis-regulatory region binding"/>
    <property type="evidence" value="ECO:0007669"/>
    <property type="project" value="TreeGrafter"/>
</dbReference>
<evidence type="ECO:0000313" key="8">
    <source>
        <dbReference type="Proteomes" id="UP000007963"/>
    </source>
</evidence>
<dbReference type="PROSITE" id="PS50048">
    <property type="entry name" value="ZN2_CY6_FUNGAL_2"/>
    <property type="match status" value="1"/>
</dbReference>
<dbReference type="VEuPathDB" id="FungiDB:ATEG_03462"/>
<dbReference type="GO" id="GO:0000981">
    <property type="term" value="F:DNA-binding transcription factor activity, RNA polymerase II-specific"/>
    <property type="evidence" value="ECO:0007669"/>
    <property type="project" value="InterPro"/>
</dbReference>
<keyword evidence="3" id="KW-0804">Transcription</keyword>
<accession>Q0CS72</accession>
<sequence>MPGVPSNKACERCKKRHLKCDETRPGCQRCANAGVECPGYVQTRKFIDQGASVRRRYAPYQESVSRSAGQNLGSASGGHSATSSSTPDQSAPASTSVAYGSAYPAVPSPLEKPGGGERGFQVPSPANGADAASTEPVRREPMHRMQAQGATERPVVDSTAFDRARSVPDRSIRSSPATPMTAAEGIGLSGGAYNDLRHKPFSPHGQTSSGSPSQRSEKEEFQDIFSELMTGTEHEVAFLTRHFSEIVGPWLDVSDSKKFFGAYVPVRAIGDEYLKYSMAALAAKHLGRMKGAKLSVVSGMFTSPSTMESYPNSSQVDWFLKAANYYYLAASSMGSAISDAYATMSSSDVLALPVEIVKQWLNRHLKNPGLINLADESVVSAFWRKTENLLAASAILTMYKLLDEPGESWQSYLSEIRPVCDALLQLHTAFSDSPPAFSQGATAAFWNFARLDYLASYYTRSQTYLDHQNLTLWRAAGLPIDNEGNLTNPPPHGTPLSQEDLAANSLIWLLNKVVNFRSESKTAPWDQMAQFSSDPSTPSTSSSPRSPPTTASWLKLSFEFQSWFERVPETFRPCLRIERPRDVSRLPDIAHMPFPEIFYCLTTCASTVQQYHFGRLALALNRPADAVSAPSTVFDKLQSYRELMKEADYRCREICGIALARPQSAARVYMIPLLYAVGQCMENEEERRIIVDLLRGIEADLGWVTGTQVRELESFWASR</sequence>
<evidence type="ECO:0000256" key="4">
    <source>
        <dbReference type="ARBA" id="ARBA00023242"/>
    </source>
</evidence>
<dbReference type="PANTHER" id="PTHR37534:SF18">
    <property type="entry name" value="ZN(II)2CYS6 TRANSCRIPTION FACTOR (EUROFUNG)"/>
    <property type="match status" value="1"/>
</dbReference>
<feature type="compositionally biased region" description="Polar residues" evidence="5">
    <location>
        <begin position="204"/>
        <end position="214"/>
    </location>
</feature>
<evidence type="ECO:0000256" key="2">
    <source>
        <dbReference type="ARBA" id="ARBA00023125"/>
    </source>
</evidence>
<keyword evidence="2" id="KW-0238">DNA-binding</keyword>